<reference evidence="1 2" key="1">
    <citation type="submission" date="2016-10" db="EMBL/GenBank/DDBJ databases">
        <authorList>
            <person name="de Groot N.N."/>
        </authorList>
    </citation>
    <scope>NUCLEOTIDE SEQUENCE [LARGE SCALE GENOMIC DNA]</scope>
    <source>
        <strain evidence="1 2">CGMCC 1.10457</strain>
    </source>
</reference>
<name>A0A1I6KZN1_9EURY</name>
<organism evidence="1 2">
    <name type="scientific">Halomicrobium zhouii</name>
    <dbReference type="NCBI Taxonomy" id="767519"/>
    <lineage>
        <taxon>Archaea</taxon>
        <taxon>Methanobacteriati</taxon>
        <taxon>Methanobacteriota</taxon>
        <taxon>Stenosarchaea group</taxon>
        <taxon>Halobacteria</taxon>
        <taxon>Halobacteriales</taxon>
        <taxon>Haloarculaceae</taxon>
        <taxon>Halomicrobium</taxon>
    </lineage>
</organism>
<evidence type="ECO:0000313" key="2">
    <source>
        <dbReference type="Proteomes" id="UP000199062"/>
    </source>
</evidence>
<proteinExistence type="predicted"/>
<dbReference type="EMBL" id="FOZK01000002">
    <property type="protein sequence ID" value="SFR96686.1"/>
    <property type="molecule type" value="Genomic_DNA"/>
</dbReference>
<dbReference type="STRING" id="767519.SAMN05216559_1683"/>
<dbReference type="InterPro" id="IPR055982">
    <property type="entry name" value="DUF7560"/>
</dbReference>
<protein>
    <recommendedName>
        <fullName evidence="3">Regulatory protein, FmdB family</fullName>
    </recommendedName>
</protein>
<dbReference type="AlphaFoldDB" id="A0A1I6KZN1"/>
<dbReference type="Pfam" id="PF24441">
    <property type="entry name" value="DUF7560"/>
    <property type="match status" value="1"/>
</dbReference>
<accession>A0A1I6KZN1</accession>
<dbReference type="OrthoDB" id="284396at2157"/>
<sequence length="54" mass="5775">MSASEEYVFVCPDCEESMEVNPSMRDALVANGCVVCSAPVSTDAFTRVEPSADQ</sequence>
<keyword evidence="2" id="KW-1185">Reference proteome</keyword>
<gene>
    <name evidence="1" type="ORF">SAMN05216559_1683</name>
</gene>
<evidence type="ECO:0000313" key="1">
    <source>
        <dbReference type="EMBL" id="SFR96686.1"/>
    </source>
</evidence>
<evidence type="ECO:0008006" key="3">
    <source>
        <dbReference type="Google" id="ProtNLM"/>
    </source>
</evidence>
<dbReference type="RefSeq" id="WP_177227342.1">
    <property type="nucleotide sequence ID" value="NZ_FOZK01000002.1"/>
</dbReference>
<dbReference type="Proteomes" id="UP000199062">
    <property type="component" value="Unassembled WGS sequence"/>
</dbReference>